<proteinExistence type="predicted"/>
<organism evidence="1 2">
    <name type="scientific">Thiohalophilus thiocyanatoxydans</name>
    <dbReference type="NCBI Taxonomy" id="381308"/>
    <lineage>
        <taxon>Bacteria</taxon>
        <taxon>Pseudomonadati</taxon>
        <taxon>Pseudomonadota</taxon>
        <taxon>Gammaproteobacteria</taxon>
        <taxon>Thiohalomonadales</taxon>
        <taxon>Thiohalophilaceae</taxon>
        <taxon>Thiohalophilus</taxon>
    </lineage>
</organism>
<keyword evidence="2" id="KW-1185">Reference proteome</keyword>
<comment type="caution">
    <text evidence="1">The sequence shown here is derived from an EMBL/GenBank/DDBJ whole genome shotgun (WGS) entry which is preliminary data.</text>
</comment>
<dbReference type="AlphaFoldDB" id="A0A4R8IYK8"/>
<evidence type="ECO:0000313" key="1">
    <source>
        <dbReference type="EMBL" id="TDY02523.1"/>
    </source>
</evidence>
<dbReference type="Proteomes" id="UP000294914">
    <property type="component" value="Unassembled WGS sequence"/>
</dbReference>
<gene>
    <name evidence="1" type="ORF">EDC23_0898</name>
</gene>
<sequence>MYKLIENYDKQIALLFDDHSRAKAAMQLMMLREAGLVDEADIQGLSEELKERTKPMNQV</sequence>
<protein>
    <submittedName>
        <fullName evidence="1">Uncharacterized protein</fullName>
    </submittedName>
</protein>
<dbReference type="EMBL" id="SOQX01000002">
    <property type="protein sequence ID" value="TDY02523.1"/>
    <property type="molecule type" value="Genomic_DNA"/>
</dbReference>
<accession>A0A4R8IYK8</accession>
<name>A0A4R8IYK8_9GAMM</name>
<evidence type="ECO:0000313" key="2">
    <source>
        <dbReference type="Proteomes" id="UP000294914"/>
    </source>
</evidence>
<reference evidence="1 2" key="1">
    <citation type="submission" date="2019-03" db="EMBL/GenBank/DDBJ databases">
        <title>Genomic Encyclopedia of Type Strains, Phase IV (KMG-IV): sequencing the most valuable type-strain genomes for metagenomic binning, comparative biology and taxonomic classification.</title>
        <authorList>
            <person name="Goeker M."/>
        </authorList>
    </citation>
    <scope>NUCLEOTIDE SEQUENCE [LARGE SCALE GENOMIC DNA]</scope>
    <source>
        <strain evidence="1 2">DSM 16326</strain>
    </source>
</reference>